<proteinExistence type="predicted"/>
<name>A0ACB8Q8Q8_9AGAM</name>
<evidence type="ECO:0000313" key="2">
    <source>
        <dbReference type="Proteomes" id="UP000814128"/>
    </source>
</evidence>
<gene>
    <name evidence="1" type="ORF">K488DRAFT_73968</name>
</gene>
<dbReference type="EMBL" id="MU273783">
    <property type="protein sequence ID" value="KAI0028181.1"/>
    <property type="molecule type" value="Genomic_DNA"/>
</dbReference>
<comment type="caution">
    <text evidence="1">The sequence shown here is derived from an EMBL/GenBank/DDBJ whole genome shotgun (WGS) entry which is preliminary data.</text>
</comment>
<accession>A0ACB8Q8Q8</accession>
<dbReference type="Proteomes" id="UP000814128">
    <property type="component" value="Unassembled WGS sequence"/>
</dbReference>
<reference evidence="1" key="2">
    <citation type="journal article" date="2022" name="New Phytol.">
        <title>Evolutionary transition to the ectomycorrhizal habit in the genomes of a hyperdiverse lineage of mushroom-forming fungi.</title>
        <authorList>
            <person name="Looney B."/>
            <person name="Miyauchi S."/>
            <person name="Morin E."/>
            <person name="Drula E."/>
            <person name="Courty P.E."/>
            <person name="Kohler A."/>
            <person name="Kuo A."/>
            <person name="LaButti K."/>
            <person name="Pangilinan J."/>
            <person name="Lipzen A."/>
            <person name="Riley R."/>
            <person name="Andreopoulos W."/>
            <person name="He G."/>
            <person name="Johnson J."/>
            <person name="Nolan M."/>
            <person name="Tritt A."/>
            <person name="Barry K.W."/>
            <person name="Grigoriev I.V."/>
            <person name="Nagy L.G."/>
            <person name="Hibbett D."/>
            <person name="Henrissat B."/>
            <person name="Matheny P.B."/>
            <person name="Labbe J."/>
            <person name="Martin F.M."/>
        </authorList>
    </citation>
    <scope>NUCLEOTIDE SEQUENCE</scope>
    <source>
        <strain evidence="1">EC-137</strain>
    </source>
</reference>
<evidence type="ECO:0000313" key="1">
    <source>
        <dbReference type="EMBL" id="KAI0028181.1"/>
    </source>
</evidence>
<keyword evidence="2" id="KW-1185">Reference proteome</keyword>
<protein>
    <submittedName>
        <fullName evidence="1">Uncharacterized protein</fullName>
    </submittedName>
</protein>
<sequence length="202" mass="22463">MLINLGLLFWATNHMSTVCIWLSRKLTAILHGNATQAAITTYVEAIKAVLSHNELLIIITLQSNIQHVNNILMITLQSSPSPLRPPMHATALGRASTTSVSQSLWSEVQVHRNLPHMPLLSVTTPWSLHRLCALVANDECIDPEVREIRWVTNSHHSMVCFHLSTDLGHSLMGVPAVGNLTLFERQNPMIPNGSVHHDNRSE</sequence>
<reference evidence="1" key="1">
    <citation type="submission" date="2021-02" db="EMBL/GenBank/DDBJ databases">
        <authorList>
            <consortium name="DOE Joint Genome Institute"/>
            <person name="Ahrendt S."/>
            <person name="Looney B.P."/>
            <person name="Miyauchi S."/>
            <person name="Morin E."/>
            <person name="Drula E."/>
            <person name="Courty P.E."/>
            <person name="Chicoki N."/>
            <person name="Fauchery L."/>
            <person name="Kohler A."/>
            <person name="Kuo A."/>
            <person name="Labutti K."/>
            <person name="Pangilinan J."/>
            <person name="Lipzen A."/>
            <person name="Riley R."/>
            <person name="Andreopoulos W."/>
            <person name="He G."/>
            <person name="Johnson J."/>
            <person name="Barry K.W."/>
            <person name="Grigoriev I.V."/>
            <person name="Nagy L."/>
            <person name="Hibbett D."/>
            <person name="Henrissat B."/>
            <person name="Matheny P.B."/>
            <person name="Labbe J."/>
            <person name="Martin F."/>
        </authorList>
    </citation>
    <scope>NUCLEOTIDE SEQUENCE</scope>
    <source>
        <strain evidence="1">EC-137</strain>
    </source>
</reference>
<organism evidence="1 2">
    <name type="scientific">Vararia minispora EC-137</name>
    <dbReference type="NCBI Taxonomy" id="1314806"/>
    <lineage>
        <taxon>Eukaryota</taxon>
        <taxon>Fungi</taxon>
        <taxon>Dikarya</taxon>
        <taxon>Basidiomycota</taxon>
        <taxon>Agaricomycotina</taxon>
        <taxon>Agaricomycetes</taxon>
        <taxon>Russulales</taxon>
        <taxon>Lachnocladiaceae</taxon>
        <taxon>Vararia</taxon>
    </lineage>
</organism>